<organism evidence="2 3">
    <name type="scientific">Meripilus lineatus</name>
    <dbReference type="NCBI Taxonomy" id="2056292"/>
    <lineage>
        <taxon>Eukaryota</taxon>
        <taxon>Fungi</taxon>
        <taxon>Dikarya</taxon>
        <taxon>Basidiomycota</taxon>
        <taxon>Agaricomycotina</taxon>
        <taxon>Agaricomycetes</taxon>
        <taxon>Polyporales</taxon>
        <taxon>Meripilaceae</taxon>
        <taxon>Meripilus</taxon>
    </lineage>
</organism>
<dbReference type="Proteomes" id="UP001212997">
    <property type="component" value="Unassembled WGS sequence"/>
</dbReference>
<dbReference type="SUPFAM" id="SSF54427">
    <property type="entry name" value="NTF2-like"/>
    <property type="match status" value="1"/>
</dbReference>
<proteinExistence type="predicted"/>
<dbReference type="EMBL" id="JANAWD010000131">
    <property type="protein sequence ID" value="KAJ3486115.1"/>
    <property type="molecule type" value="Genomic_DNA"/>
</dbReference>
<keyword evidence="3" id="KW-1185">Reference proteome</keyword>
<dbReference type="Gene3D" id="3.10.450.50">
    <property type="match status" value="1"/>
</dbReference>
<dbReference type="InterPro" id="IPR032710">
    <property type="entry name" value="NTF2-like_dom_sf"/>
</dbReference>
<accession>A0AAD5V4T4</accession>
<evidence type="ECO:0000259" key="1">
    <source>
        <dbReference type="Pfam" id="PF12680"/>
    </source>
</evidence>
<feature type="domain" description="SnoaL-like" evidence="1">
    <location>
        <begin position="24"/>
        <end position="120"/>
    </location>
</feature>
<reference evidence="2" key="1">
    <citation type="submission" date="2022-07" db="EMBL/GenBank/DDBJ databases">
        <title>Genome Sequence of Physisporinus lineatus.</title>
        <authorList>
            <person name="Buettner E."/>
        </authorList>
    </citation>
    <scope>NUCLEOTIDE SEQUENCE</scope>
    <source>
        <strain evidence="2">VT162</strain>
    </source>
</reference>
<sequence>MLPTMVALAGAIPLEPSRQLEVVLTWLDALTAKDISGVEGATSEDYVHEILPKSLGYESQTKKKYLEYLRSVFPLFRDFHITIHEVKETPGKVLLHASGAGTSTTGRPFPTEVNYVIQVEERNGQYKMVSAQEFVEPQFQAPFLEGPPQSCMNE</sequence>
<name>A0AAD5V4T4_9APHY</name>
<evidence type="ECO:0000313" key="3">
    <source>
        <dbReference type="Proteomes" id="UP001212997"/>
    </source>
</evidence>
<dbReference type="Pfam" id="PF12680">
    <property type="entry name" value="SnoaL_2"/>
    <property type="match status" value="1"/>
</dbReference>
<comment type="caution">
    <text evidence="2">The sequence shown here is derived from an EMBL/GenBank/DDBJ whole genome shotgun (WGS) entry which is preliminary data.</text>
</comment>
<evidence type="ECO:0000313" key="2">
    <source>
        <dbReference type="EMBL" id="KAJ3486115.1"/>
    </source>
</evidence>
<gene>
    <name evidence="2" type="ORF">NLI96_g4466</name>
</gene>
<dbReference type="InterPro" id="IPR037401">
    <property type="entry name" value="SnoaL-like"/>
</dbReference>
<dbReference type="AlphaFoldDB" id="A0AAD5V4T4"/>
<protein>
    <recommendedName>
        <fullName evidence="1">SnoaL-like domain-containing protein</fullName>
    </recommendedName>
</protein>